<proteinExistence type="predicted"/>
<reference evidence="1 2" key="1">
    <citation type="submission" date="2014-04" db="EMBL/GenBank/DDBJ databases">
        <authorList>
            <consortium name="DOE Joint Genome Institute"/>
            <person name="Kuo A."/>
            <person name="Kohler A."/>
            <person name="Costa M.D."/>
            <person name="Nagy L.G."/>
            <person name="Floudas D."/>
            <person name="Copeland A."/>
            <person name="Barry K.W."/>
            <person name="Cichocki N."/>
            <person name="Veneault-Fourrey C."/>
            <person name="LaButti K."/>
            <person name="Lindquist E.A."/>
            <person name="Lipzen A."/>
            <person name="Lundell T."/>
            <person name="Morin E."/>
            <person name="Murat C."/>
            <person name="Sun H."/>
            <person name="Tunlid A."/>
            <person name="Henrissat B."/>
            <person name="Grigoriev I.V."/>
            <person name="Hibbett D.S."/>
            <person name="Martin F."/>
            <person name="Nordberg H.P."/>
            <person name="Cantor M.N."/>
            <person name="Hua S.X."/>
        </authorList>
    </citation>
    <scope>NUCLEOTIDE SEQUENCE [LARGE SCALE GENOMIC DNA]</scope>
    <source>
        <strain evidence="1 2">441</strain>
    </source>
</reference>
<evidence type="ECO:0000313" key="2">
    <source>
        <dbReference type="Proteomes" id="UP000054018"/>
    </source>
</evidence>
<reference evidence="2" key="2">
    <citation type="submission" date="2015-01" db="EMBL/GenBank/DDBJ databases">
        <title>Evolutionary Origins and Diversification of the Mycorrhizal Mutualists.</title>
        <authorList>
            <consortium name="DOE Joint Genome Institute"/>
            <consortium name="Mycorrhizal Genomics Consortium"/>
            <person name="Kohler A."/>
            <person name="Kuo A."/>
            <person name="Nagy L.G."/>
            <person name="Floudas D."/>
            <person name="Copeland A."/>
            <person name="Barry K.W."/>
            <person name="Cichocki N."/>
            <person name="Veneault-Fourrey C."/>
            <person name="LaButti K."/>
            <person name="Lindquist E.A."/>
            <person name="Lipzen A."/>
            <person name="Lundell T."/>
            <person name="Morin E."/>
            <person name="Murat C."/>
            <person name="Riley R."/>
            <person name="Ohm R."/>
            <person name="Sun H."/>
            <person name="Tunlid A."/>
            <person name="Henrissat B."/>
            <person name="Grigoriev I.V."/>
            <person name="Hibbett D.S."/>
            <person name="Martin F."/>
        </authorList>
    </citation>
    <scope>NUCLEOTIDE SEQUENCE [LARGE SCALE GENOMIC DNA]</scope>
    <source>
        <strain evidence="2">441</strain>
    </source>
</reference>
<sequence>MGGKAFSNDLPSDSFPRIPSRLYQDLKDRLTPLLRTIYTLVEVPPEAPGKTDHGDIDFVVAQPIHVNDTNMAAKVGQVLGAVKSVEMDGNRTSNYALELNQEDCVLLASDGLQDPLSIQKIYLQVDVRVCLDAEEWELLKVMHGYGDLGIIIASIARYHNLVLGTKGLKVPSPPPDPPIYLSKSPHAIMEFMGLSMDRWKEGFTTVEETFIFASRSRFFDPRRIRKSQQHSFTKSVEERAMYHAFTRWAQSQSPASYCLEAKREAVEEALVYFGKKDEWDAATFARDKRMWLKSNFNGKLVAEWTGLGWRGVKAVMDRVRASAGGEDGLYGRPLQDVRDLVLESKSALDL</sequence>
<name>A0A0C9YH36_9AGAM</name>
<dbReference type="Proteomes" id="UP000054018">
    <property type="component" value="Unassembled WGS sequence"/>
</dbReference>
<accession>A0A0C9YH36</accession>
<protein>
    <submittedName>
        <fullName evidence="1">Uncharacterized protein</fullName>
    </submittedName>
</protein>
<keyword evidence="2" id="KW-1185">Reference proteome</keyword>
<dbReference type="EMBL" id="KN834012">
    <property type="protein sequence ID" value="KIK13204.1"/>
    <property type="molecule type" value="Genomic_DNA"/>
</dbReference>
<evidence type="ECO:0000313" key="1">
    <source>
        <dbReference type="EMBL" id="KIK13204.1"/>
    </source>
</evidence>
<dbReference type="AlphaFoldDB" id="A0A0C9YH36"/>
<dbReference type="STRING" id="765257.A0A0C9YH36"/>
<dbReference type="OrthoDB" id="4708870at2759"/>
<organism evidence="1 2">
    <name type="scientific">Pisolithus microcarpus 441</name>
    <dbReference type="NCBI Taxonomy" id="765257"/>
    <lineage>
        <taxon>Eukaryota</taxon>
        <taxon>Fungi</taxon>
        <taxon>Dikarya</taxon>
        <taxon>Basidiomycota</taxon>
        <taxon>Agaricomycotina</taxon>
        <taxon>Agaricomycetes</taxon>
        <taxon>Agaricomycetidae</taxon>
        <taxon>Boletales</taxon>
        <taxon>Sclerodermatineae</taxon>
        <taxon>Pisolithaceae</taxon>
        <taxon>Pisolithus</taxon>
    </lineage>
</organism>
<dbReference type="HOGENOM" id="CLU_032494_2_0_1"/>
<gene>
    <name evidence="1" type="ORF">PISMIDRAFT_688941</name>
</gene>